<dbReference type="Proteomes" id="UP000295244">
    <property type="component" value="Unassembled WGS sequence"/>
</dbReference>
<dbReference type="PANTHER" id="PTHR45772:SF7">
    <property type="entry name" value="AMINO ACID ABC TRANSPORTER ATP-BINDING PROTEIN"/>
    <property type="match status" value="1"/>
</dbReference>
<dbReference type="GO" id="GO:0005886">
    <property type="term" value="C:plasma membrane"/>
    <property type="evidence" value="ECO:0007669"/>
    <property type="project" value="TreeGrafter"/>
</dbReference>
<dbReference type="SMART" id="SM00382">
    <property type="entry name" value="AAA"/>
    <property type="match status" value="1"/>
</dbReference>
<gene>
    <name evidence="5" type="ORF">E0L93_13480</name>
</gene>
<dbReference type="GO" id="GO:0015188">
    <property type="term" value="F:L-isoleucine transmembrane transporter activity"/>
    <property type="evidence" value="ECO:0007669"/>
    <property type="project" value="TreeGrafter"/>
</dbReference>
<dbReference type="Pfam" id="PF00005">
    <property type="entry name" value="ABC_tran"/>
    <property type="match status" value="1"/>
</dbReference>
<dbReference type="GO" id="GO:0005524">
    <property type="term" value="F:ATP binding"/>
    <property type="evidence" value="ECO:0007669"/>
    <property type="project" value="UniProtKB-KW"/>
</dbReference>
<dbReference type="CDD" id="cd03219">
    <property type="entry name" value="ABC_Mj1267_LivG_branched"/>
    <property type="match status" value="1"/>
</dbReference>
<keyword evidence="1" id="KW-0813">Transport</keyword>
<dbReference type="GO" id="GO:0016887">
    <property type="term" value="F:ATP hydrolysis activity"/>
    <property type="evidence" value="ECO:0007669"/>
    <property type="project" value="InterPro"/>
</dbReference>
<dbReference type="Gene3D" id="3.40.50.300">
    <property type="entry name" value="P-loop containing nucleotide triphosphate hydrolases"/>
    <property type="match status" value="1"/>
</dbReference>
<dbReference type="InterPro" id="IPR027417">
    <property type="entry name" value="P-loop_NTPase"/>
</dbReference>
<dbReference type="PROSITE" id="PS50893">
    <property type="entry name" value="ABC_TRANSPORTER_2"/>
    <property type="match status" value="1"/>
</dbReference>
<keyword evidence="3 5" id="KW-0067">ATP-binding</keyword>
<evidence type="ECO:0000256" key="2">
    <source>
        <dbReference type="ARBA" id="ARBA00022741"/>
    </source>
</evidence>
<feature type="domain" description="ABC transporter" evidence="4">
    <location>
        <begin position="4"/>
        <end position="245"/>
    </location>
</feature>
<dbReference type="OrthoDB" id="3396710at2"/>
<dbReference type="GO" id="GO:1903806">
    <property type="term" value="P:L-isoleucine import across plasma membrane"/>
    <property type="evidence" value="ECO:0007669"/>
    <property type="project" value="TreeGrafter"/>
</dbReference>
<dbReference type="GO" id="GO:0042941">
    <property type="term" value="P:D-alanine transmembrane transport"/>
    <property type="evidence" value="ECO:0007669"/>
    <property type="project" value="TreeGrafter"/>
</dbReference>
<dbReference type="InterPro" id="IPR003439">
    <property type="entry name" value="ABC_transporter-like_ATP-bd"/>
</dbReference>
<evidence type="ECO:0000256" key="3">
    <source>
        <dbReference type="ARBA" id="ARBA00022840"/>
    </source>
</evidence>
<organism evidence="5 6">
    <name type="scientific">Rubrobacter taiwanensis</name>
    <dbReference type="NCBI Taxonomy" id="185139"/>
    <lineage>
        <taxon>Bacteria</taxon>
        <taxon>Bacillati</taxon>
        <taxon>Actinomycetota</taxon>
        <taxon>Rubrobacteria</taxon>
        <taxon>Rubrobacterales</taxon>
        <taxon>Rubrobacteraceae</taxon>
        <taxon>Rubrobacter</taxon>
    </lineage>
</organism>
<dbReference type="SUPFAM" id="SSF52540">
    <property type="entry name" value="P-loop containing nucleoside triphosphate hydrolases"/>
    <property type="match status" value="1"/>
</dbReference>
<name>A0A4R1BD88_9ACTN</name>
<dbReference type="GO" id="GO:0005304">
    <property type="term" value="F:L-valine transmembrane transporter activity"/>
    <property type="evidence" value="ECO:0007669"/>
    <property type="project" value="TreeGrafter"/>
</dbReference>
<protein>
    <submittedName>
        <fullName evidence="5">ABC transporter ATP-binding protein</fullName>
    </submittedName>
</protein>
<dbReference type="GO" id="GO:0015808">
    <property type="term" value="P:L-alanine transport"/>
    <property type="evidence" value="ECO:0007669"/>
    <property type="project" value="TreeGrafter"/>
</dbReference>
<comment type="caution">
    <text evidence="5">The sequence shown here is derived from an EMBL/GenBank/DDBJ whole genome shotgun (WGS) entry which is preliminary data.</text>
</comment>
<proteinExistence type="predicted"/>
<evidence type="ECO:0000313" key="6">
    <source>
        <dbReference type="Proteomes" id="UP000295244"/>
    </source>
</evidence>
<dbReference type="AlphaFoldDB" id="A0A4R1BD88"/>
<sequence length="251" mass="27954">MSLLAVNGVSKAFGSLQVLRDVSLEVQPGQRHVIIGPNGAGKTTVFKCITGLLPADSGSIAIDGTDVTGMPAHSRVSLGLACTFQKTNLFSELTVEENLHLAVTARKPYRFRIWKPLSWYEDLQRDTRELLQEWDLWSRRRHRVDELSYGEQRILEIVLALASKPRILLLDEPTSGMSPAETARTTSLIQEMPRSVALLVIEHDMDVVFSIADYITVLHHGEVFLSGPPEEVRGDERVREIYFGGGARPHA</sequence>
<dbReference type="RefSeq" id="WP_132692603.1">
    <property type="nucleotide sequence ID" value="NZ_SKBU01000029.1"/>
</dbReference>
<accession>A0A4R1BD88</accession>
<keyword evidence="6" id="KW-1185">Reference proteome</keyword>
<dbReference type="Pfam" id="PF12399">
    <property type="entry name" value="BCA_ABC_TP_C"/>
    <property type="match status" value="1"/>
</dbReference>
<dbReference type="InterPro" id="IPR051120">
    <property type="entry name" value="ABC_AA/LPS_Transport"/>
</dbReference>
<keyword evidence="2" id="KW-0547">Nucleotide-binding</keyword>
<dbReference type="EMBL" id="SKBU01000029">
    <property type="protein sequence ID" value="TCJ15065.1"/>
    <property type="molecule type" value="Genomic_DNA"/>
</dbReference>
<dbReference type="InterPro" id="IPR003593">
    <property type="entry name" value="AAA+_ATPase"/>
</dbReference>
<dbReference type="InterPro" id="IPR032823">
    <property type="entry name" value="BCA_ABC_TP_C"/>
</dbReference>
<evidence type="ECO:0000256" key="1">
    <source>
        <dbReference type="ARBA" id="ARBA00022448"/>
    </source>
</evidence>
<dbReference type="PANTHER" id="PTHR45772">
    <property type="entry name" value="CONSERVED COMPONENT OF ABC TRANSPORTER FOR NATURAL AMINO ACIDS-RELATED"/>
    <property type="match status" value="1"/>
</dbReference>
<dbReference type="GO" id="GO:1903805">
    <property type="term" value="P:L-valine import across plasma membrane"/>
    <property type="evidence" value="ECO:0007669"/>
    <property type="project" value="TreeGrafter"/>
</dbReference>
<dbReference type="GO" id="GO:0015192">
    <property type="term" value="F:L-phenylalanine transmembrane transporter activity"/>
    <property type="evidence" value="ECO:0007669"/>
    <property type="project" value="TreeGrafter"/>
</dbReference>
<evidence type="ECO:0000259" key="4">
    <source>
        <dbReference type="PROSITE" id="PS50893"/>
    </source>
</evidence>
<reference evidence="5 6" key="1">
    <citation type="submission" date="2019-03" db="EMBL/GenBank/DDBJ databases">
        <title>Whole genome sequence of a novel Rubrobacter taiwanensis strain, isolated from Yellowstone National Park.</title>
        <authorList>
            <person name="Freed S."/>
            <person name="Ramaley R.F."/>
            <person name="Kyndt J.A."/>
        </authorList>
    </citation>
    <scope>NUCLEOTIDE SEQUENCE [LARGE SCALE GENOMIC DNA]</scope>
    <source>
        <strain evidence="5 6">Yellowstone</strain>
    </source>
</reference>
<evidence type="ECO:0000313" key="5">
    <source>
        <dbReference type="EMBL" id="TCJ15065.1"/>
    </source>
</evidence>